<dbReference type="Proteomes" id="UP000694480">
    <property type="component" value="Unassembled WGS sequence"/>
</dbReference>
<dbReference type="PRINTS" id="PR00100">
    <property type="entry name" value="AOTCASE"/>
</dbReference>
<feature type="binding site" evidence="7">
    <location>
        <position position="74"/>
    </location>
    <ligand>
        <name>L-aspartate</name>
        <dbReference type="ChEBI" id="CHEBI:29991"/>
    </ligand>
</feature>
<comment type="subunit">
    <text evidence="7">Heterododecamer (2C3:3R2) of six catalytic PyrB chains organized as two trimers (C3), and six regulatory PyrI chains organized as three dimers (R2).</text>
</comment>
<dbReference type="RefSeq" id="WP_194739287.1">
    <property type="nucleotide sequence ID" value="NZ_JADKYY010000006.1"/>
</dbReference>
<evidence type="ECO:0000256" key="6">
    <source>
        <dbReference type="ARBA" id="ARBA00048859"/>
    </source>
</evidence>
<keyword evidence="11" id="KW-1185">Reference proteome</keyword>
<evidence type="ECO:0000256" key="5">
    <source>
        <dbReference type="ARBA" id="ARBA00043884"/>
    </source>
</evidence>
<dbReference type="InterPro" id="IPR006132">
    <property type="entry name" value="Asp/Orn_carbamoyltranf_P-bd"/>
</dbReference>
<comment type="similarity">
    <text evidence="2 7">Belongs to the aspartate/ornithine carbamoyltransferase superfamily. ATCase family.</text>
</comment>
<dbReference type="Pfam" id="PF02729">
    <property type="entry name" value="OTCace_N"/>
    <property type="match status" value="1"/>
</dbReference>
<dbReference type="PROSITE" id="PS00097">
    <property type="entry name" value="CARBAMOYLTRANSFERASE"/>
    <property type="match status" value="1"/>
</dbReference>
<dbReference type="GO" id="GO:0016597">
    <property type="term" value="F:amino acid binding"/>
    <property type="evidence" value="ECO:0007669"/>
    <property type="project" value="InterPro"/>
</dbReference>
<comment type="function">
    <text evidence="5 7">Catalyzes the condensation of carbamoyl phosphate and aspartate to form carbamoyl aspartate and inorganic phosphate, the committed step in the de novo pyrimidine nucleotide biosynthesis pathway.</text>
</comment>
<dbReference type="HAMAP" id="MF_00001">
    <property type="entry name" value="Asp_carb_tr"/>
    <property type="match status" value="1"/>
</dbReference>
<evidence type="ECO:0000256" key="4">
    <source>
        <dbReference type="ARBA" id="ARBA00022975"/>
    </source>
</evidence>
<keyword evidence="4 7" id="KW-0665">Pyrimidine biosynthesis</keyword>
<dbReference type="EC" id="2.1.3.2" evidence="7"/>
<dbReference type="GO" id="GO:0006207">
    <property type="term" value="P:'de novo' pyrimidine nucleobase biosynthetic process"/>
    <property type="evidence" value="ECO:0007669"/>
    <property type="project" value="InterPro"/>
</dbReference>
<feature type="binding site" evidence="7">
    <location>
        <position position="96"/>
    </location>
    <ligand>
        <name>carbamoyl phosphate</name>
        <dbReference type="ChEBI" id="CHEBI:58228"/>
    </ligand>
</feature>
<reference evidence="10" key="1">
    <citation type="submission" date="2020-11" db="EMBL/GenBank/DDBJ databases">
        <title>Genome seq and assembly of Planobacterium sp.</title>
        <authorList>
            <person name="Chhetri G."/>
        </authorList>
    </citation>
    <scope>NUCLEOTIDE SEQUENCE</scope>
    <source>
        <strain evidence="10">GCR5</strain>
    </source>
</reference>
<dbReference type="PANTHER" id="PTHR45753">
    <property type="entry name" value="ORNITHINE CARBAMOYLTRANSFERASE, MITOCHONDRIAL"/>
    <property type="match status" value="1"/>
</dbReference>
<feature type="binding site" evidence="7">
    <location>
        <position position="126"/>
    </location>
    <ligand>
        <name>carbamoyl phosphate</name>
        <dbReference type="ChEBI" id="CHEBI:58228"/>
    </ligand>
</feature>
<dbReference type="InterPro" id="IPR036901">
    <property type="entry name" value="Asp/Orn_carbamoylTrfase_sf"/>
</dbReference>
<proteinExistence type="inferred from homology"/>
<evidence type="ECO:0000259" key="9">
    <source>
        <dbReference type="Pfam" id="PF02729"/>
    </source>
</evidence>
<evidence type="ECO:0000256" key="3">
    <source>
        <dbReference type="ARBA" id="ARBA00022679"/>
    </source>
</evidence>
<keyword evidence="3 7" id="KW-0808">Transferase</keyword>
<accession>A0A930YW17</accession>
<dbReference type="PRINTS" id="PR00101">
    <property type="entry name" value="ATCASE"/>
</dbReference>
<name>A0A930YW17_9FLAO</name>
<comment type="pathway">
    <text evidence="1 7">Pyrimidine metabolism; UMP biosynthesis via de novo pathway; (S)-dihydroorotate from bicarbonate: step 2/3.</text>
</comment>
<feature type="binding site" evidence="7">
    <location>
        <position position="208"/>
    </location>
    <ligand>
        <name>L-aspartate</name>
        <dbReference type="ChEBI" id="CHEBI:29991"/>
    </ligand>
</feature>
<dbReference type="GO" id="GO:0005829">
    <property type="term" value="C:cytosol"/>
    <property type="evidence" value="ECO:0007669"/>
    <property type="project" value="TreeGrafter"/>
</dbReference>
<comment type="catalytic activity">
    <reaction evidence="6 7">
        <text>carbamoyl phosphate + L-aspartate = N-carbamoyl-L-aspartate + phosphate + H(+)</text>
        <dbReference type="Rhea" id="RHEA:20013"/>
        <dbReference type="ChEBI" id="CHEBI:15378"/>
        <dbReference type="ChEBI" id="CHEBI:29991"/>
        <dbReference type="ChEBI" id="CHEBI:32814"/>
        <dbReference type="ChEBI" id="CHEBI:43474"/>
        <dbReference type="ChEBI" id="CHEBI:58228"/>
        <dbReference type="EC" id="2.1.3.2"/>
    </reaction>
</comment>
<dbReference type="AlphaFoldDB" id="A0A930YW17"/>
<feature type="binding site" evidence="7">
    <location>
        <position position="123"/>
    </location>
    <ligand>
        <name>carbamoyl phosphate</name>
        <dbReference type="ChEBI" id="CHEBI:58228"/>
    </ligand>
</feature>
<evidence type="ECO:0000259" key="8">
    <source>
        <dbReference type="Pfam" id="PF00185"/>
    </source>
</evidence>
<protein>
    <recommendedName>
        <fullName evidence="7">Aspartate carbamoyltransferase</fullName>
        <ecNumber evidence="7">2.1.3.2</ecNumber>
    </recommendedName>
    <alternativeName>
        <fullName evidence="7">Aspartate transcarbamylase</fullName>
        <shortName evidence="7">ATCase</shortName>
    </alternativeName>
</protein>
<dbReference type="PANTHER" id="PTHR45753:SF6">
    <property type="entry name" value="ASPARTATE CARBAMOYLTRANSFERASE"/>
    <property type="match status" value="1"/>
</dbReference>
<dbReference type="NCBIfam" id="TIGR00670">
    <property type="entry name" value="asp_carb_tr"/>
    <property type="match status" value="1"/>
</dbReference>
<dbReference type="Gene3D" id="3.40.50.1370">
    <property type="entry name" value="Aspartate/ornithine carbamoyltransferase"/>
    <property type="match status" value="2"/>
</dbReference>
<feature type="domain" description="Aspartate/ornithine carbamoyltransferase Asp/Orn-binding" evidence="8">
    <location>
        <begin position="142"/>
        <end position="285"/>
    </location>
</feature>
<dbReference type="SUPFAM" id="SSF53671">
    <property type="entry name" value="Aspartate/ornithine carbamoyltransferase"/>
    <property type="match status" value="1"/>
</dbReference>
<evidence type="ECO:0000256" key="2">
    <source>
        <dbReference type="ARBA" id="ARBA00008896"/>
    </source>
</evidence>
<dbReference type="EMBL" id="JADKYY010000006">
    <property type="protein sequence ID" value="MBF5027356.1"/>
    <property type="molecule type" value="Genomic_DNA"/>
</dbReference>
<dbReference type="InterPro" id="IPR006130">
    <property type="entry name" value="Asp/Orn_carbamoylTrfase"/>
</dbReference>
<comment type="caution">
    <text evidence="10">The sequence shown here is derived from an EMBL/GenBank/DDBJ whole genome shotgun (WGS) entry which is preliminary data.</text>
</comment>
<dbReference type="GO" id="GO:0004070">
    <property type="term" value="F:aspartate carbamoyltransferase activity"/>
    <property type="evidence" value="ECO:0007669"/>
    <property type="project" value="UniProtKB-UniRule"/>
</dbReference>
<feature type="binding site" evidence="7">
    <location>
        <position position="47"/>
    </location>
    <ligand>
        <name>carbamoyl phosphate</name>
        <dbReference type="ChEBI" id="CHEBI:58228"/>
    </ligand>
</feature>
<feature type="binding site" evidence="7">
    <location>
        <position position="249"/>
    </location>
    <ligand>
        <name>carbamoyl phosphate</name>
        <dbReference type="ChEBI" id="CHEBI:58228"/>
    </ligand>
</feature>
<dbReference type="InterPro" id="IPR002082">
    <property type="entry name" value="Asp_carbamoyltransf"/>
</dbReference>
<dbReference type="GO" id="GO:0006520">
    <property type="term" value="P:amino acid metabolic process"/>
    <property type="evidence" value="ECO:0007669"/>
    <property type="project" value="InterPro"/>
</dbReference>
<dbReference type="FunFam" id="3.40.50.1370:FF:000011">
    <property type="entry name" value="Aspartate carbamoyltransferase"/>
    <property type="match status" value="1"/>
</dbReference>
<organism evidence="10 11">
    <name type="scientific">Planobacterium oryzisoli</name>
    <dbReference type="NCBI Taxonomy" id="2771435"/>
    <lineage>
        <taxon>Bacteria</taxon>
        <taxon>Pseudomonadati</taxon>
        <taxon>Bacteroidota</taxon>
        <taxon>Flavobacteriia</taxon>
        <taxon>Flavobacteriales</taxon>
        <taxon>Weeksellaceae</taxon>
        <taxon>Chryseobacterium group</taxon>
        <taxon>Chryseobacterium</taxon>
    </lineage>
</organism>
<evidence type="ECO:0000256" key="7">
    <source>
        <dbReference type="HAMAP-Rule" id="MF_00001"/>
    </source>
</evidence>
<dbReference type="NCBIfam" id="NF002032">
    <property type="entry name" value="PRK00856.1"/>
    <property type="match status" value="1"/>
</dbReference>
<evidence type="ECO:0000313" key="10">
    <source>
        <dbReference type="EMBL" id="MBF5027356.1"/>
    </source>
</evidence>
<evidence type="ECO:0000313" key="11">
    <source>
        <dbReference type="Proteomes" id="UP000694480"/>
    </source>
</evidence>
<dbReference type="Pfam" id="PF00185">
    <property type="entry name" value="OTCace"/>
    <property type="match status" value="1"/>
</dbReference>
<feature type="domain" description="Aspartate/ornithine carbamoyltransferase carbamoyl-P binding" evidence="9">
    <location>
        <begin position="2"/>
        <end position="136"/>
    </location>
</feature>
<dbReference type="GO" id="GO:0044205">
    <property type="term" value="P:'de novo' UMP biosynthetic process"/>
    <property type="evidence" value="ECO:0007669"/>
    <property type="project" value="UniProtKB-UniRule"/>
</dbReference>
<feature type="binding site" evidence="7">
    <location>
        <position position="46"/>
    </location>
    <ligand>
        <name>carbamoyl phosphate</name>
        <dbReference type="ChEBI" id="CHEBI:58228"/>
    </ligand>
</feature>
<gene>
    <name evidence="7" type="primary">pyrB</name>
    <name evidence="10" type="ORF">IC612_06040</name>
</gene>
<sequence>MIKLSRLSKELIERILADSIDFANGKAVQATQPIYVSNLFFESSTRTIVSFDMAERRLGLQVVPFNIQTSSLNKGETLLDTVKTLKALGLDLLVIRHPDDRYYNQLKDLDISIINAGDGTGHHPSQGLLDLMTIKQEFGSFQGLTVGIIGDVKHSRVANSDADALRRLGAKVHFSGPEDWFDHGAMMNGTYRNFDHLIPEVDVLIMLRIQHERHRQKFHLAPGEYHQRYGLTLEREKKMKPGAIIMHPGPINQGVEIAPELVESPRSRIFKQIENGVFTRMAILKNALEQRGFSFKEIN</sequence>
<evidence type="ECO:0000256" key="1">
    <source>
        <dbReference type="ARBA" id="ARBA00004852"/>
    </source>
</evidence>
<feature type="binding site" evidence="7">
    <location>
        <position position="156"/>
    </location>
    <ligand>
        <name>L-aspartate</name>
        <dbReference type="ChEBI" id="CHEBI:29991"/>
    </ligand>
</feature>
<dbReference type="InterPro" id="IPR006131">
    <property type="entry name" value="Asp_carbamoyltransf_Asp/Orn-bd"/>
</dbReference>
<feature type="binding site" evidence="7">
    <location>
        <position position="250"/>
    </location>
    <ligand>
        <name>carbamoyl phosphate</name>
        <dbReference type="ChEBI" id="CHEBI:58228"/>
    </ligand>
</feature>